<evidence type="ECO:0000256" key="3">
    <source>
        <dbReference type="ARBA" id="ARBA00022448"/>
    </source>
</evidence>
<dbReference type="EMBL" id="MLCA01000014">
    <property type="protein sequence ID" value="MEE7493907.1"/>
    <property type="molecule type" value="Genomic_DNA"/>
</dbReference>
<keyword evidence="7 13" id="KW-0812">Transmembrane</keyword>
<keyword evidence="10 13" id="KW-1133">Transmembrane helix</keyword>
<evidence type="ECO:0000256" key="9">
    <source>
        <dbReference type="ARBA" id="ARBA00022781"/>
    </source>
</evidence>
<evidence type="ECO:0000259" key="15">
    <source>
        <dbReference type="Pfam" id="PF20560"/>
    </source>
</evidence>
<evidence type="ECO:0000256" key="6">
    <source>
        <dbReference type="ARBA" id="ARBA00022519"/>
    </source>
</evidence>
<feature type="transmembrane region" description="Helical" evidence="13">
    <location>
        <begin position="35"/>
        <end position="54"/>
    </location>
</feature>
<keyword evidence="9" id="KW-0375">Hydrogen ion transport</keyword>
<dbReference type="Pfam" id="PF20560">
    <property type="entry name" value="MotA_N"/>
    <property type="match status" value="1"/>
</dbReference>
<feature type="transmembrane region" description="Helical" evidence="13">
    <location>
        <begin position="197"/>
        <end position="220"/>
    </location>
</feature>
<gene>
    <name evidence="16" type="primary">motA</name>
    <name evidence="16" type="ORF">MOTC310_27205</name>
</gene>
<dbReference type="NCBIfam" id="TIGR03818">
    <property type="entry name" value="MotA1"/>
    <property type="match status" value="1"/>
</dbReference>
<evidence type="ECO:0000313" key="17">
    <source>
        <dbReference type="Proteomes" id="UP001355206"/>
    </source>
</evidence>
<feature type="domain" description="MotA/TolQ/ExbB proton channel" evidence="14">
    <location>
        <begin position="138"/>
        <end position="236"/>
    </location>
</feature>
<keyword evidence="16" id="KW-0282">Flagellum</keyword>
<dbReference type="Pfam" id="PF01618">
    <property type="entry name" value="MotA_ExbB"/>
    <property type="match status" value="1"/>
</dbReference>
<evidence type="ECO:0000256" key="1">
    <source>
        <dbReference type="ARBA" id="ARBA00004429"/>
    </source>
</evidence>
<dbReference type="InterPro" id="IPR000540">
    <property type="entry name" value="Flag_MotA_CS"/>
</dbReference>
<keyword evidence="6" id="KW-0997">Cell inner membrane</keyword>
<evidence type="ECO:0000259" key="14">
    <source>
        <dbReference type="Pfam" id="PF01618"/>
    </source>
</evidence>
<comment type="similarity">
    <text evidence="2">Belongs to the MotA family.</text>
</comment>
<dbReference type="PROSITE" id="PS01307">
    <property type="entry name" value="MOTA"/>
    <property type="match status" value="1"/>
</dbReference>
<evidence type="ECO:0000256" key="10">
    <source>
        <dbReference type="ARBA" id="ARBA00022989"/>
    </source>
</evidence>
<keyword evidence="8" id="KW-0283">Flagellar rotation</keyword>
<feature type="domain" description="Motility protein A N-terminal" evidence="15">
    <location>
        <begin position="4"/>
        <end position="93"/>
    </location>
</feature>
<comment type="subcellular location">
    <subcellularLocation>
        <location evidence="1">Cell inner membrane</location>
        <topology evidence="1">Multi-pass membrane protein</topology>
    </subcellularLocation>
</comment>
<evidence type="ECO:0000256" key="11">
    <source>
        <dbReference type="ARBA" id="ARBA00023065"/>
    </source>
</evidence>
<dbReference type="InterPro" id="IPR047055">
    <property type="entry name" value="MotA-like"/>
</dbReference>
<dbReference type="InterPro" id="IPR002898">
    <property type="entry name" value="MotA_ExbB_proton_chnl"/>
</dbReference>
<reference evidence="16 17" key="1">
    <citation type="journal article" date="2012" name="Genet. Mol. Biol.">
        <title>Analysis of 16S rRNA and mxaF genes revealing insights into Methylobacterium niche-specific plant association.</title>
        <authorList>
            <person name="Dourado M.N."/>
            <person name="Andreote F.D."/>
            <person name="Dini-Andreote F."/>
            <person name="Conti R."/>
            <person name="Araujo J.M."/>
            <person name="Araujo W.L."/>
        </authorList>
    </citation>
    <scope>NUCLEOTIDE SEQUENCE [LARGE SCALE GENOMIC DNA]</scope>
    <source>
        <strain evidence="16 17">TC3-10</strain>
    </source>
</reference>
<dbReference type="RefSeq" id="WP_331289454.1">
    <property type="nucleotide sequence ID" value="NZ_MLBR01000014.1"/>
</dbReference>
<comment type="caution">
    <text evidence="16">The sequence shown here is derived from an EMBL/GenBank/DDBJ whole genome shotgun (WGS) entry which is preliminary data.</text>
</comment>
<dbReference type="InterPro" id="IPR046786">
    <property type="entry name" value="MotA_N"/>
</dbReference>
<dbReference type="InterPro" id="IPR022522">
    <property type="entry name" value="Flagellar_motor_stator_MotA"/>
</dbReference>
<evidence type="ECO:0000256" key="4">
    <source>
        <dbReference type="ARBA" id="ARBA00022475"/>
    </source>
</evidence>
<keyword evidence="4" id="KW-1003">Cell membrane</keyword>
<evidence type="ECO:0000256" key="12">
    <source>
        <dbReference type="ARBA" id="ARBA00023136"/>
    </source>
</evidence>
<evidence type="ECO:0000256" key="7">
    <source>
        <dbReference type="ARBA" id="ARBA00022692"/>
    </source>
</evidence>
<dbReference type="PANTHER" id="PTHR30433:SF4">
    <property type="entry name" value="MOTILITY PROTEIN A"/>
    <property type="match status" value="1"/>
</dbReference>
<keyword evidence="16" id="KW-0969">Cilium</keyword>
<keyword evidence="17" id="KW-1185">Reference proteome</keyword>
<evidence type="ECO:0000256" key="5">
    <source>
        <dbReference type="ARBA" id="ARBA00022500"/>
    </source>
</evidence>
<dbReference type="Proteomes" id="UP001355206">
    <property type="component" value="Unassembled WGS sequence"/>
</dbReference>
<evidence type="ECO:0000256" key="13">
    <source>
        <dbReference type="SAM" id="Phobius"/>
    </source>
</evidence>
<keyword evidence="3" id="KW-0813">Transport</keyword>
<keyword evidence="11" id="KW-0406">Ion transport</keyword>
<evidence type="ECO:0000256" key="8">
    <source>
        <dbReference type="ARBA" id="ARBA00022779"/>
    </source>
</evidence>
<keyword evidence="16" id="KW-0966">Cell projection</keyword>
<proteinExistence type="inferred from homology"/>
<evidence type="ECO:0000313" key="16">
    <source>
        <dbReference type="EMBL" id="MEE7493907.1"/>
    </source>
</evidence>
<sequence>MRLIVGTLIVFACVFGSYAAMGGHLLVLWQPFEFVIILGAAIGAFVIGNTGPVLKAVPAMLGTLVKGPKYNQQSYVELLGMQYSLYKLAKQKGSMALEPHIENPGESSLFNAFPTFAANHHAVEFVCDYMRMVTLGANNVHEIDALMDEELETHHQEQERVVSAMQSLADGTPALGIVAAVLGVIKTMGAIKEPPEVLGHLIGGALVGTFFGVFVAYGFFGPMAQSLKSLFEAEAKYYLSLKAGLLAHIAGQPPVMSVEFARKSLMSDVRPTFNEVEAATAALPALN</sequence>
<organism evidence="16 17">
    <name type="scientific">Methylobacterium oryzae</name>
    <dbReference type="NCBI Taxonomy" id="334852"/>
    <lineage>
        <taxon>Bacteria</taxon>
        <taxon>Pseudomonadati</taxon>
        <taxon>Pseudomonadota</taxon>
        <taxon>Alphaproteobacteria</taxon>
        <taxon>Hyphomicrobiales</taxon>
        <taxon>Methylobacteriaceae</taxon>
        <taxon>Methylobacterium</taxon>
    </lineage>
</organism>
<keyword evidence="5" id="KW-0145">Chemotaxis</keyword>
<keyword evidence="12 13" id="KW-0472">Membrane</keyword>
<evidence type="ECO:0000256" key="2">
    <source>
        <dbReference type="ARBA" id="ARBA00008038"/>
    </source>
</evidence>
<protein>
    <submittedName>
        <fullName evidence="16">Flagellar motor stator protein MotA</fullName>
    </submittedName>
</protein>
<name>A0ABU7TX70_9HYPH</name>
<dbReference type="PANTHER" id="PTHR30433">
    <property type="entry name" value="CHEMOTAXIS PROTEIN MOTA"/>
    <property type="match status" value="1"/>
</dbReference>
<accession>A0ABU7TX70</accession>